<dbReference type="EMBL" id="JAFITR010000064">
    <property type="protein sequence ID" value="MBN4067099.1"/>
    <property type="molecule type" value="Genomic_DNA"/>
</dbReference>
<dbReference type="Proteomes" id="UP000722121">
    <property type="component" value="Unassembled WGS sequence"/>
</dbReference>
<evidence type="ECO:0000313" key="1">
    <source>
        <dbReference type="EMBL" id="MBN4067099.1"/>
    </source>
</evidence>
<protein>
    <submittedName>
        <fullName evidence="1">Uncharacterized protein</fullName>
    </submittedName>
</protein>
<sequence length="145" mass="16704">MINPIEIEASFQEYIQDLTRWAPDGIIQVDLDLLQSLGLLDCGNEEMVDDSEEMDFQFHVIESSEKITLFNEEFVIWIVPEVKENASSTFILVALNCEGSPQLELVFVTSGVYNTSRFVLQLLEHYLREIVENEDTLERISVKDK</sequence>
<evidence type="ECO:0000313" key="2">
    <source>
        <dbReference type="Proteomes" id="UP000722121"/>
    </source>
</evidence>
<organism evidence="1 2">
    <name type="scientific">Simkania negevensis</name>
    <dbReference type="NCBI Taxonomy" id="83561"/>
    <lineage>
        <taxon>Bacteria</taxon>
        <taxon>Pseudomonadati</taxon>
        <taxon>Chlamydiota</taxon>
        <taxon>Chlamydiia</taxon>
        <taxon>Parachlamydiales</taxon>
        <taxon>Simkaniaceae</taxon>
        <taxon>Simkania</taxon>
    </lineage>
</organism>
<reference evidence="1 2" key="1">
    <citation type="submission" date="2021-02" db="EMBL/GenBank/DDBJ databases">
        <title>Activity-based single-cell genomes from oceanic crustal fluid captures similar information to metagenomic and metatranscriptomic surveys with orders of magnitude less sampling.</title>
        <authorList>
            <person name="D'Angelo T.S."/>
            <person name="Orcutt B.N."/>
        </authorList>
    </citation>
    <scope>NUCLEOTIDE SEQUENCE [LARGE SCALE GENOMIC DNA]</scope>
    <source>
        <strain evidence="1">AH-315-G07</strain>
    </source>
</reference>
<gene>
    <name evidence="1" type="ORF">JYU14_03345</name>
</gene>
<proteinExistence type="predicted"/>
<accession>A0ABS3ARE4</accession>
<keyword evidence="2" id="KW-1185">Reference proteome</keyword>
<comment type="caution">
    <text evidence="1">The sequence shown here is derived from an EMBL/GenBank/DDBJ whole genome shotgun (WGS) entry which is preliminary data.</text>
</comment>
<name>A0ABS3ARE4_9BACT</name>